<dbReference type="PANTHER" id="PTHR10204:SF34">
    <property type="entry name" value="NAD(P)H DEHYDROGENASE [QUINONE] 1 ISOFORM 1"/>
    <property type="match status" value="1"/>
</dbReference>
<feature type="domain" description="Flavodoxin-like fold" evidence="3">
    <location>
        <begin position="8"/>
        <end position="181"/>
    </location>
</feature>
<dbReference type="RefSeq" id="WP_182484209.1">
    <property type="nucleotide sequence ID" value="NZ_JACGWU010000001.1"/>
</dbReference>
<evidence type="ECO:0000259" key="3">
    <source>
        <dbReference type="Pfam" id="PF02525"/>
    </source>
</evidence>
<dbReference type="GO" id="GO:0005829">
    <property type="term" value="C:cytosol"/>
    <property type="evidence" value="ECO:0007669"/>
    <property type="project" value="TreeGrafter"/>
</dbReference>
<gene>
    <name evidence="4" type="ORF">FB555_000921</name>
</gene>
<organism evidence="4 5">
    <name type="scientific">Alpinimonas psychrophila</name>
    <dbReference type="NCBI Taxonomy" id="748908"/>
    <lineage>
        <taxon>Bacteria</taxon>
        <taxon>Bacillati</taxon>
        <taxon>Actinomycetota</taxon>
        <taxon>Actinomycetes</taxon>
        <taxon>Micrococcales</taxon>
        <taxon>Microbacteriaceae</taxon>
        <taxon>Alpinimonas</taxon>
    </lineage>
</organism>
<reference evidence="4 5" key="1">
    <citation type="submission" date="2020-07" db="EMBL/GenBank/DDBJ databases">
        <title>Sequencing the genomes of 1000 actinobacteria strains.</title>
        <authorList>
            <person name="Klenk H.-P."/>
        </authorList>
    </citation>
    <scope>NUCLEOTIDE SEQUENCE [LARGE SCALE GENOMIC DNA]</scope>
    <source>
        <strain evidence="4 5">DSM 23737</strain>
    </source>
</reference>
<dbReference type="EMBL" id="JACGWU010000001">
    <property type="protein sequence ID" value="MBA8828850.1"/>
    <property type="molecule type" value="Genomic_DNA"/>
</dbReference>
<name>A0A7W3JTC1_9MICO</name>
<comment type="caution">
    <text evidence="4">The sequence shown here is derived from an EMBL/GenBank/DDBJ whole genome shotgun (WGS) entry which is preliminary data.</text>
</comment>
<keyword evidence="2" id="KW-0560">Oxidoreductase</keyword>
<evidence type="ECO:0000313" key="5">
    <source>
        <dbReference type="Proteomes" id="UP000524237"/>
    </source>
</evidence>
<dbReference type="InterPro" id="IPR003680">
    <property type="entry name" value="Flavodoxin_fold"/>
</dbReference>
<protein>
    <submittedName>
        <fullName evidence="4">Putative NADPH-quinone reductase</fullName>
    </submittedName>
</protein>
<dbReference type="InterPro" id="IPR029039">
    <property type="entry name" value="Flavoprotein-like_sf"/>
</dbReference>
<dbReference type="Gene3D" id="3.40.50.360">
    <property type="match status" value="1"/>
</dbReference>
<dbReference type="Proteomes" id="UP000524237">
    <property type="component" value="Unassembled WGS sequence"/>
</dbReference>
<dbReference type="GO" id="GO:0003955">
    <property type="term" value="F:NAD(P)H dehydrogenase (quinone) activity"/>
    <property type="evidence" value="ECO:0007669"/>
    <property type="project" value="TreeGrafter"/>
</dbReference>
<proteinExistence type="inferred from homology"/>
<dbReference type="Pfam" id="PF02525">
    <property type="entry name" value="Flavodoxin_2"/>
    <property type="match status" value="1"/>
</dbReference>
<dbReference type="InterPro" id="IPR051545">
    <property type="entry name" value="NAD(P)H_dehydrogenase_qn"/>
</dbReference>
<evidence type="ECO:0000256" key="2">
    <source>
        <dbReference type="ARBA" id="ARBA00023002"/>
    </source>
</evidence>
<dbReference type="PANTHER" id="PTHR10204">
    <property type="entry name" value="NAD P H OXIDOREDUCTASE-RELATED"/>
    <property type="match status" value="1"/>
</dbReference>
<evidence type="ECO:0000313" key="4">
    <source>
        <dbReference type="EMBL" id="MBA8828850.1"/>
    </source>
</evidence>
<accession>A0A7W3JTC1</accession>
<dbReference type="AlphaFoldDB" id="A0A7W3JTC1"/>
<comment type="similarity">
    <text evidence="1">Belongs to the NAD(P)H dehydrogenase (quinone) family.</text>
</comment>
<dbReference type="SUPFAM" id="SSF52218">
    <property type="entry name" value="Flavoproteins"/>
    <property type="match status" value="1"/>
</dbReference>
<sequence>MISSQPMKRIAVIIGHPIPGSFSHAITDAYVASARAHGAEVRILDLAAIAFESVTHDRRDLKVAGLEDTVRLGPEIHDMAETIDWAEHFVFAYPVWWGTYPAVLKGFFDRVFLAGFVFANKKGTAWNKFLTGRTARVFITMDAPAFFDKIWYRGASAASLKFPILWFVGVKTKGITRFDRVRFSTLERRSAWLLKTAELARKDASAK</sequence>
<evidence type="ECO:0000256" key="1">
    <source>
        <dbReference type="ARBA" id="ARBA00006252"/>
    </source>
</evidence>
<keyword evidence="5" id="KW-1185">Reference proteome</keyword>